<evidence type="ECO:0000313" key="1">
    <source>
        <dbReference type="EMBL" id="EOB03358.1"/>
    </source>
</evidence>
<dbReference type="AlphaFoldDB" id="R0LSK2"/>
<sequence length="125" mass="13507">MLKVLTEKLRSQTLNEIQPFQLKSLLQQLIQVEGRCGRGRGAINDELPVAVPCVEPAVSRGVLHHLCPALGCVRGCQAQAGLVSSQLPHPQLWLRSVQVLLVGAACAYISDVCVGGLRWVDLGLF</sequence>
<accession>R0LSK2</accession>
<reference evidence="2" key="1">
    <citation type="journal article" date="2013" name="Nat. Genet.">
        <title>The duck genome and transcriptome provide insight into an avian influenza virus reservoir species.</title>
        <authorList>
            <person name="Huang Y."/>
            <person name="Li Y."/>
            <person name="Burt D.W."/>
            <person name="Chen H."/>
            <person name="Zhang Y."/>
            <person name="Qian W."/>
            <person name="Kim H."/>
            <person name="Gan S."/>
            <person name="Zhao Y."/>
            <person name="Li J."/>
            <person name="Yi K."/>
            <person name="Feng H."/>
            <person name="Zhu P."/>
            <person name="Li B."/>
            <person name="Liu Q."/>
            <person name="Fairley S."/>
            <person name="Magor K.E."/>
            <person name="Du Z."/>
            <person name="Hu X."/>
            <person name="Goodman L."/>
            <person name="Tafer H."/>
            <person name="Vignal A."/>
            <person name="Lee T."/>
            <person name="Kim K.W."/>
            <person name="Sheng Z."/>
            <person name="An Y."/>
            <person name="Searle S."/>
            <person name="Herrero J."/>
            <person name="Groenen M.A."/>
            <person name="Crooijmans R.P."/>
            <person name="Faraut T."/>
            <person name="Cai Q."/>
            <person name="Webster R.G."/>
            <person name="Aldridge J.R."/>
            <person name="Warren W.C."/>
            <person name="Bartschat S."/>
            <person name="Kehr S."/>
            <person name="Marz M."/>
            <person name="Stadler P.F."/>
            <person name="Smith J."/>
            <person name="Kraus R.H."/>
            <person name="Zhao Y."/>
            <person name="Ren L."/>
            <person name="Fei J."/>
            <person name="Morisson M."/>
            <person name="Kaiser P."/>
            <person name="Griffin D.K."/>
            <person name="Rao M."/>
            <person name="Pitel F."/>
            <person name="Wang J."/>
            <person name="Li N."/>
        </authorList>
    </citation>
    <scope>NUCLEOTIDE SEQUENCE [LARGE SCALE GENOMIC DNA]</scope>
</reference>
<evidence type="ECO:0000313" key="2">
    <source>
        <dbReference type="Proteomes" id="UP000296049"/>
    </source>
</evidence>
<protein>
    <submittedName>
        <fullName evidence="1">Uncharacterized protein</fullName>
    </submittedName>
</protein>
<name>R0LSK2_ANAPL</name>
<dbReference type="Proteomes" id="UP000296049">
    <property type="component" value="Unassembled WGS sequence"/>
</dbReference>
<dbReference type="EMBL" id="KB742871">
    <property type="protein sequence ID" value="EOB03358.1"/>
    <property type="molecule type" value="Genomic_DNA"/>
</dbReference>
<organism evidence="1 2">
    <name type="scientific">Anas platyrhynchos</name>
    <name type="common">Mallard</name>
    <name type="synonym">Anas boschas</name>
    <dbReference type="NCBI Taxonomy" id="8839"/>
    <lineage>
        <taxon>Eukaryota</taxon>
        <taxon>Metazoa</taxon>
        <taxon>Chordata</taxon>
        <taxon>Craniata</taxon>
        <taxon>Vertebrata</taxon>
        <taxon>Euteleostomi</taxon>
        <taxon>Archelosauria</taxon>
        <taxon>Archosauria</taxon>
        <taxon>Dinosauria</taxon>
        <taxon>Saurischia</taxon>
        <taxon>Theropoda</taxon>
        <taxon>Coelurosauria</taxon>
        <taxon>Aves</taxon>
        <taxon>Neognathae</taxon>
        <taxon>Galloanserae</taxon>
        <taxon>Anseriformes</taxon>
        <taxon>Anatidae</taxon>
        <taxon>Anatinae</taxon>
        <taxon>Anas</taxon>
    </lineage>
</organism>
<gene>
    <name evidence="1" type="ORF">Anapl_11887</name>
</gene>
<proteinExistence type="predicted"/>
<keyword evidence="2" id="KW-1185">Reference proteome</keyword>